<evidence type="ECO:0000259" key="2">
    <source>
        <dbReference type="Pfam" id="PF03781"/>
    </source>
</evidence>
<reference evidence="3 4" key="1">
    <citation type="submission" date="2018-06" db="EMBL/GenBank/DDBJ databases">
        <authorList>
            <consortium name="Pathogen Informatics"/>
            <person name="Doyle S."/>
        </authorList>
    </citation>
    <scope>NUCLEOTIDE SEQUENCE [LARGE SCALE GENOMIC DNA]</scope>
    <source>
        <strain evidence="3 4">NCTC10283</strain>
    </source>
</reference>
<feature type="chain" id="PRO_5016895312" evidence="1">
    <location>
        <begin position="23"/>
        <end position="254"/>
    </location>
</feature>
<feature type="signal peptide" evidence="1">
    <location>
        <begin position="1"/>
        <end position="22"/>
    </location>
</feature>
<dbReference type="OrthoDB" id="9768004at2"/>
<dbReference type="Gene3D" id="3.90.1580.10">
    <property type="entry name" value="paralog of FGE (formylglycine-generating enzyme)"/>
    <property type="match status" value="1"/>
</dbReference>
<keyword evidence="3" id="KW-0808">Transferase</keyword>
<dbReference type="EC" id="2.7.11.1" evidence="3"/>
<keyword evidence="1" id="KW-0732">Signal</keyword>
<dbReference type="Proteomes" id="UP000254209">
    <property type="component" value="Unassembled WGS sequence"/>
</dbReference>
<evidence type="ECO:0000313" key="4">
    <source>
        <dbReference type="Proteomes" id="UP000254209"/>
    </source>
</evidence>
<accession>A0A376BV51</accession>
<dbReference type="PANTHER" id="PTHR23150">
    <property type="entry name" value="SULFATASE MODIFYING FACTOR 1, 2"/>
    <property type="match status" value="1"/>
</dbReference>
<dbReference type="InterPro" id="IPR051043">
    <property type="entry name" value="Sulfatase_Mod_Factor_Kinase"/>
</dbReference>
<feature type="domain" description="Sulfatase-modifying factor enzyme-like" evidence="2">
    <location>
        <begin position="24"/>
        <end position="252"/>
    </location>
</feature>
<evidence type="ECO:0000256" key="1">
    <source>
        <dbReference type="SAM" id="SignalP"/>
    </source>
</evidence>
<dbReference type="GO" id="GO:0004674">
    <property type="term" value="F:protein serine/threonine kinase activity"/>
    <property type="evidence" value="ECO:0007669"/>
    <property type="project" value="UniProtKB-EC"/>
</dbReference>
<organism evidence="3 4">
    <name type="scientific">Alysiella crassa</name>
    <dbReference type="NCBI Taxonomy" id="153491"/>
    <lineage>
        <taxon>Bacteria</taxon>
        <taxon>Pseudomonadati</taxon>
        <taxon>Pseudomonadota</taxon>
        <taxon>Betaproteobacteria</taxon>
        <taxon>Neisseriales</taxon>
        <taxon>Neisseriaceae</taxon>
        <taxon>Alysiella</taxon>
    </lineage>
</organism>
<dbReference type="SUPFAM" id="SSF56436">
    <property type="entry name" value="C-type lectin-like"/>
    <property type="match status" value="1"/>
</dbReference>
<dbReference type="AlphaFoldDB" id="A0A376BV51"/>
<dbReference type="STRING" id="1120980.GCA_000745955_01056"/>
<gene>
    <name evidence="3" type="primary">pkn1</name>
    <name evidence="3" type="ORF">NCTC10283_02392</name>
</gene>
<dbReference type="InterPro" id="IPR005532">
    <property type="entry name" value="SUMF_dom"/>
</dbReference>
<proteinExistence type="predicted"/>
<keyword evidence="3" id="KW-0418">Kinase</keyword>
<dbReference type="InterPro" id="IPR042095">
    <property type="entry name" value="SUMF_sf"/>
</dbReference>
<dbReference type="InterPro" id="IPR016187">
    <property type="entry name" value="CTDL_fold"/>
</dbReference>
<dbReference type="PANTHER" id="PTHR23150:SF19">
    <property type="entry name" value="FORMYLGLYCINE-GENERATING ENZYME"/>
    <property type="match status" value="1"/>
</dbReference>
<dbReference type="Pfam" id="PF03781">
    <property type="entry name" value="FGE-sulfatase"/>
    <property type="match status" value="1"/>
</dbReference>
<name>A0A376BV51_9NEIS</name>
<evidence type="ECO:0000313" key="3">
    <source>
        <dbReference type="EMBL" id="SSY80830.1"/>
    </source>
</evidence>
<dbReference type="GO" id="GO:0120147">
    <property type="term" value="F:formylglycine-generating oxidase activity"/>
    <property type="evidence" value="ECO:0007669"/>
    <property type="project" value="TreeGrafter"/>
</dbReference>
<sequence length="254" mass="28436">MNFIHKMILSVVALSASGSLWAANEMASIQGGEYRPLYLKKNMPKTPVKSFKIDKYPITNAEFLEFVRKNPQWQRGTVSNRQSDANYLKHWEQNGSNSFAPKAAQLKHPVTYVSWFAANAYCRAQGKRLPTIDEWEFTGLASEKAKDGSSEPNYSRVILDWYAEGGKRGLRNVGAGKPNFYGVHDMHGLIWEWTEDFNSSLLNAGTANSSLFCGGGTANSTDPSDYAAFMRYGMRTSVQANYTVKNMGFRCASY</sequence>
<dbReference type="RefSeq" id="WP_034292468.1">
    <property type="nucleotide sequence ID" value="NZ_UFSO01000003.1"/>
</dbReference>
<protein>
    <submittedName>
        <fullName evidence="3">Serine/threonine-protein kinase pkn1</fullName>
        <ecNumber evidence="3">2.7.11.1</ecNumber>
    </submittedName>
</protein>
<dbReference type="EMBL" id="UFSO01000003">
    <property type="protein sequence ID" value="SSY80830.1"/>
    <property type="molecule type" value="Genomic_DNA"/>
</dbReference>
<keyword evidence="4" id="KW-1185">Reference proteome</keyword>